<name>A0AAD3DUI0_9CHLO</name>
<dbReference type="Proteomes" id="UP001054857">
    <property type="component" value="Unassembled WGS sequence"/>
</dbReference>
<dbReference type="GO" id="GO:0003697">
    <property type="term" value="F:single-stranded DNA binding"/>
    <property type="evidence" value="ECO:0007669"/>
    <property type="project" value="InterPro"/>
</dbReference>
<dbReference type="EMBL" id="BMAR01000016">
    <property type="protein sequence ID" value="GFR46868.1"/>
    <property type="molecule type" value="Genomic_DNA"/>
</dbReference>
<reference evidence="2 3" key="1">
    <citation type="journal article" date="2021" name="Sci. Rep.">
        <title>Genome sequencing of the multicellular alga Astrephomene provides insights into convergent evolution of germ-soma differentiation.</title>
        <authorList>
            <person name="Yamashita S."/>
            <person name="Yamamoto K."/>
            <person name="Matsuzaki R."/>
            <person name="Suzuki S."/>
            <person name="Yamaguchi H."/>
            <person name="Hirooka S."/>
            <person name="Minakuchi Y."/>
            <person name="Miyagishima S."/>
            <person name="Kawachi M."/>
            <person name="Toyoda A."/>
            <person name="Nozaki H."/>
        </authorList>
    </citation>
    <scope>NUCLEOTIDE SEQUENCE [LARGE SCALE GENOMIC DNA]</scope>
    <source>
        <strain evidence="2 3">NIES-4017</strain>
    </source>
</reference>
<accession>A0AAD3DUI0</accession>
<feature type="compositionally biased region" description="Low complexity" evidence="1">
    <location>
        <begin position="85"/>
        <end position="114"/>
    </location>
</feature>
<dbReference type="GO" id="GO:0043139">
    <property type="term" value="F:5'-3' DNA helicase activity"/>
    <property type="evidence" value="ECO:0007669"/>
    <property type="project" value="InterPro"/>
</dbReference>
<dbReference type="PANTHER" id="PTHR12873">
    <property type="entry name" value="T7-LIKE MITOCHONDRIAL DNA HELICASE"/>
    <property type="match status" value="1"/>
</dbReference>
<evidence type="ECO:0000313" key="3">
    <source>
        <dbReference type="Proteomes" id="UP001054857"/>
    </source>
</evidence>
<protein>
    <submittedName>
        <fullName evidence="2">Uncharacterized protein</fullName>
    </submittedName>
</protein>
<feature type="region of interest" description="Disordered" evidence="1">
    <location>
        <begin position="1"/>
        <end position="39"/>
    </location>
</feature>
<dbReference type="PANTHER" id="PTHR12873:SF0">
    <property type="entry name" value="TWINKLE MTDNA HELICASE"/>
    <property type="match status" value="1"/>
</dbReference>
<feature type="compositionally biased region" description="Low complexity" evidence="1">
    <location>
        <begin position="1"/>
        <end position="14"/>
    </location>
</feature>
<dbReference type="AlphaFoldDB" id="A0AAD3DUI0"/>
<feature type="region of interest" description="Disordered" evidence="1">
    <location>
        <begin position="85"/>
        <end position="124"/>
    </location>
</feature>
<dbReference type="InterPro" id="IPR027032">
    <property type="entry name" value="Twinkle-like"/>
</dbReference>
<proteinExistence type="predicted"/>
<evidence type="ECO:0000313" key="2">
    <source>
        <dbReference type="EMBL" id="GFR46868.1"/>
    </source>
</evidence>
<feature type="non-terminal residue" evidence="2">
    <location>
        <position position="258"/>
    </location>
</feature>
<organism evidence="2 3">
    <name type="scientific">Astrephomene gubernaculifera</name>
    <dbReference type="NCBI Taxonomy" id="47775"/>
    <lineage>
        <taxon>Eukaryota</taxon>
        <taxon>Viridiplantae</taxon>
        <taxon>Chlorophyta</taxon>
        <taxon>core chlorophytes</taxon>
        <taxon>Chlorophyceae</taxon>
        <taxon>CS clade</taxon>
        <taxon>Chlamydomonadales</taxon>
        <taxon>Astrephomenaceae</taxon>
        <taxon>Astrephomene</taxon>
    </lineage>
</organism>
<keyword evidence="3" id="KW-1185">Reference proteome</keyword>
<comment type="caution">
    <text evidence="2">The sequence shown here is derived from an EMBL/GenBank/DDBJ whole genome shotgun (WGS) entry which is preliminary data.</text>
</comment>
<evidence type="ECO:0000256" key="1">
    <source>
        <dbReference type="SAM" id="MobiDB-lite"/>
    </source>
</evidence>
<sequence>SSSPTADGVHASAAADDDAVDDAGYGGGEEEGGGASLLGPLDVVLVEDELERLALMEAGIPNVLSLPPSAVWDFMELGRQRAEQAAAAGAGAGADSSSSSSPAGQGRNSSSSTGSSGGGRRTADSVTSYMWGSREVLLPPPSAVGGQVAVTLALREQPGSRMLAEELAGMLTRERCRVLRWGEAGGWGPQQGQGQQVGAAAAGAAGGMYDSPFTMDPAFAAAAADMSEEGPEYLNEDFAEAAFATATAAAPFTASPYS</sequence>
<feature type="non-terminal residue" evidence="2">
    <location>
        <position position="1"/>
    </location>
</feature>
<gene>
    <name evidence="2" type="ORF">Agub_g8509</name>
</gene>